<evidence type="ECO:0000313" key="4">
    <source>
        <dbReference type="Proteomes" id="UP000313066"/>
    </source>
</evidence>
<dbReference type="InterPro" id="IPR027417">
    <property type="entry name" value="P-loop_NTPase"/>
</dbReference>
<keyword evidence="4" id="KW-1185">Reference proteome</keyword>
<accession>A0A5N6BB80</accession>
<reference evidence="3 4" key="1">
    <citation type="submission" date="2019-10" db="EMBL/GenBank/DDBJ databases">
        <title>Nonomuraea sp. nov., isolated from Phyllanthus amarus.</title>
        <authorList>
            <person name="Klykleung N."/>
            <person name="Tanasupawat S."/>
        </authorList>
    </citation>
    <scope>NUCLEOTIDE SEQUENCE [LARGE SCALE GENOMIC DNA]</scope>
    <source>
        <strain evidence="3 4">CR1-09</strain>
    </source>
</reference>
<proteinExistence type="predicted"/>
<sequence length="498" mass="52625">MTPWPQVGRTEQTAQLTSALDRPASGPVVISGAPGTGRTSMLRLAVTLAERHGYLVLRLRPRGTGAMAALRGVLPPGPVPAPEEAARTLRMLAGGRRFMVVLDDAHLADHETLLTLRALNRSHTTALVVSRTAITRGEDDPAPRPDPTDCLMYERGLVHLVLPPLGPRDVAELFTRLVGGPVRQATAAALHALTGGVPRRLHELADAGLVRCLAERRGRWEMTEPGPLDPALPREAADAAAAARRAWACLGLDQAEELCRVALWQRAASDVADVWAVVLLLRGRGKEAAAFLDSLPPSAAADGDDAEPARLTFARALVTAFGLGKPSEAADLLLLRALAARPDRDSRRDRHLAQRAWILAVTGAAEPEANLDRGDRETALFVHAAQAALAADLPQQAVLHLRRALAVSEGCHVESAWLPAYLRGELTGALARAGRPVSAAAADRAQEPVAAAVAAMLRGARATAGPDLREAAAAVPNGAETGRSRTARTPARDEVPAR</sequence>
<dbReference type="Proteomes" id="UP000313066">
    <property type="component" value="Unassembled WGS sequence"/>
</dbReference>
<dbReference type="SUPFAM" id="SSF52540">
    <property type="entry name" value="P-loop containing nucleoside triphosphate hydrolases"/>
    <property type="match status" value="1"/>
</dbReference>
<feature type="region of interest" description="Disordered" evidence="1">
    <location>
        <begin position="466"/>
        <end position="498"/>
    </location>
</feature>
<name>A0A5N6BB80_9ACTN</name>
<evidence type="ECO:0000256" key="1">
    <source>
        <dbReference type="SAM" id="MobiDB-lite"/>
    </source>
</evidence>
<dbReference type="RefSeq" id="WP_139579836.1">
    <property type="nucleotide sequence ID" value="NZ_VDMA02000028.1"/>
</dbReference>
<dbReference type="EMBL" id="VDMA02000028">
    <property type="protein sequence ID" value="KAB8178317.1"/>
    <property type="molecule type" value="Genomic_DNA"/>
</dbReference>
<dbReference type="InterPro" id="IPR041664">
    <property type="entry name" value="AAA_16"/>
</dbReference>
<evidence type="ECO:0000259" key="2">
    <source>
        <dbReference type="Pfam" id="PF13191"/>
    </source>
</evidence>
<comment type="caution">
    <text evidence="3">The sequence shown here is derived from an EMBL/GenBank/DDBJ whole genome shotgun (WGS) entry which is preliminary data.</text>
</comment>
<dbReference type="Gene3D" id="3.40.50.300">
    <property type="entry name" value="P-loop containing nucleotide triphosphate hydrolases"/>
    <property type="match status" value="1"/>
</dbReference>
<dbReference type="Pfam" id="PF13191">
    <property type="entry name" value="AAA_16"/>
    <property type="match status" value="1"/>
</dbReference>
<evidence type="ECO:0000313" key="3">
    <source>
        <dbReference type="EMBL" id="KAB8178317.1"/>
    </source>
</evidence>
<gene>
    <name evidence="3" type="ORF">FH610_036730</name>
</gene>
<dbReference type="AlphaFoldDB" id="A0A5N6BB80"/>
<feature type="domain" description="Orc1-like AAA ATPase" evidence="2">
    <location>
        <begin position="7"/>
        <end position="58"/>
    </location>
</feature>
<organism evidence="3 4">
    <name type="scientific">Microbispora catharanthi</name>
    <dbReference type="NCBI Taxonomy" id="1712871"/>
    <lineage>
        <taxon>Bacteria</taxon>
        <taxon>Bacillati</taxon>
        <taxon>Actinomycetota</taxon>
        <taxon>Actinomycetes</taxon>
        <taxon>Streptosporangiales</taxon>
        <taxon>Streptosporangiaceae</taxon>
        <taxon>Microbispora</taxon>
    </lineage>
</organism>
<protein>
    <recommendedName>
        <fullName evidence="2">Orc1-like AAA ATPase domain-containing protein</fullName>
    </recommendedName>
</protein>